<organism evidence="2 3">
    <name type="scientific">Solanum verrucosum</name>
    <dbReference type="NCBI Taxonomy" id="315347"/>
    <lineage>
        <taxon>Eukaryota</taxon>
        <taxon>Viridiplantae</taxon>
        <taxon>Streptophyta</taxon>
        <taxon>Embryophyta</taxon>
        <taxon>Tracheophyta</taxon>
        <taxon>Spermatophyta</taxon>
        <taxon>Magnoliopsida</taxon>
        <taxon>eudicotyledons</taxon>
        <taxon>Gunneridae</taxon>
        <taxon>Pentapetalae</taxon>
        <taxon>asterids</taxon>
        <taxon>lamiids</taxon>
        <taxon>Solanales</taxon>
        <taxon>Solanaceae</taxon>
        <taxon>Solanoideae</taxon>
        <taxon>Solaneae</taxon>
        <taxon>Solanum</taxon>
    </lineage>
</organism>
<feature type="compositionally biased region" description="Low complexity" evidence="1">
    <location>
        <begin position="26"/>
        <end position="35"/>
    </location>
</feature>
<feature type="compositionally biased region" description="Acidic residues" evidence="1">
    <location>
        <begin position="1"/>
        <end position="14"/>
    </location>
</feature>
<feature type="region of interest" description="Disordered" evidence="1">
    <location>
        <begin position="1"/>
        <end position="39"/>
    </location>
</feature>
<reference evidence="2" key="1">
    <citation type="submission" date="2023-08" db="EMBL/GenBank/DDBJ databases">
        <title>A de novo genome assembly of Solanum verrucosum Schlechtendal, a Mexican diploid species geographically isolated from the other diploid A-genome species in potato relatives.</title>
        <authorList>
            <person name="Hosaka K."/>
        </authorList>
    </citation>
    <scope>NUCLEOTIDE SEQUENCE</scope>
    <source>
        <tissue evidence="2">Young leaves</tissue>
    </source>
</reference>
<protein>
    <submittedName>
        <fullName evidence="2">Uncharacterized protein</fullName>
    </submittedName>
</protein>
<dbReference type="Proteomes" id="UP001234989">
    <property type="component" value="Chromosome 11"/>
</dbReference>
<sequence length="110" mass="12032">MGETLDIDQEEDDTIPTTTVESDMNAPTSTSPSPAVSIPRALTPTTIAMLPLAKESKARTEKAVEVKIQVVHQKIDVFELRMLERPQPGPTVCITAFQMELAKIQADINV</sequence>
<evidence type="ECO:0000313" key="2">
    <source>
        <dbReference type="EMBL" id="WMV54470.1"/>
    </source>
</evidence>
<accession>A0AAF0ZZ04</accession>
<dbReference type="EMBL" id="CP133622">
    <property type="protein sequence ID" value="WMV54470.1"/>
    <property type="molecule type" value="Genomic_DNA"/>
</dbReference>
<name>A0AAF0ZZ04_SOLVR</name>
<dbReference type="AlphaFoldDB" id="A0AAF0ZZ04"/>
<gene>
    <name evidence="2" type="ORF">MTR67_047855</name>
</gene>
<evidence type="ECO:0000256" key="1">
    <source>
        <dbReference type="SAM" id="MobiDB-lite"/>
    </source>
</evidence>
<keyword evidence="3" id="KW-1185">Reference proteome</keyword>
<proteinExistence type="predicted"/>
<evidence type="ECO:0000313" key="3">
    <source>
        <dbReference type="Proteomes" id="UP001234989"/>
    </source>
</evidence>